<dbReference type="GO" id="GO:0006633">
    <property type="term" value="P:fatty acid biosynthetic process"/>
    <property type="evidence" value="ECO:0007669"/>
    <property type="project" value="InterPro"/>
</dbReference>
<dbReference type="Pfam" id="PF07977">
    <property type="entry name" value="FabA"/>
    <property type="match status" value="1"/>
</dbReference>
<dbReference type="SUPFAM" id="SSF54637">
    <property type="entry name" value="Thioesterase/thiol ester dehydrase-isomerase"/>
    <property type="match status" value="1"/>
</dbReference>
<dbReference type="InterPro" id="IPR013114">
    <property type="entry name" value="FabA_FabZ"/>
</dbReference>
<dbReference type="NCBIfam" id="NF000582">
    <property type="entry name" value="PRK00006.1"/>
    <property type="match status" value="1"/>
</dbReference>
<dbReference type="GO" id="GO:0016020">
    <property type="term" value="C:membrane"/>
    <property type="evidence" value="ECO:0007669"/>
    <property type="project" value="GOC"/>
</dbReference>
<evidence type="ECO:0000256" key="7">
    <source>
        <dbReference type="ARBA" id="ARBA00023239"/>
    </source>
</evidence>
<sequence>MMEVPETQTITMEINEIMTYLPHRYPFLLVDRVESIELGKSVVAIKNVTINEPFFSGHFPKHPVMPGVLVLEALAQAAALLSFKTVGHVPDSDAVVYFAGIDNARFKKPVVPGDQLKLHATILRQIRGIWKYATYAEVNGQRVAEAEMMATIRV</sequence>
<dbReference type="GO" id="GO:0019171">
    <property type="term" value="F:(3R)-hydroxyacyl-[acyl-carrier-protein] dehydratase activity"/>
    <property type="evidence" value="ECO:0007669"/>
    <property type="project" value="UniProtKB-EC"/>
</dbReference>
<evidence type="ECO:0000256" key="5">
    <source>
        <dbReference type="ARBA" id="ARBA00022556"/>
    </source>
</evidence>
<name>E6QQK6_9ZZZZ</name>
<keyword evidence="7 9" id="KW-0456">Lyase</keyword>
<keyword evidence="5" id="KW-0441">Lipid A biosynthesis</keyword>
<evidence type="ECO:0000256" key="2">
    <source>
        <dbReference type="ARBA" id="ARBA00013167"/>
    </source>
</evidence>
<gene>
    <name evidence="9" type="primary">fabZ</name>
    <name evidence="9" type="ORF">CARN7_0258</name>
</gene>
<dbReference type="PANTHER" id="PTHR30272:SF1">
    <property type="entry name" value="3-HYDROXYACYL-[ACYL-CARRIER-PROTEIN] DEHYDRATASE"/>
    <property type="match status" value="1"/>
</dbReference>
<proteinExistence type="inferred from homology"/>
<dbReference type="InterPro" id="IPR029069">
    <property type="entry name" value="HotDog_dom_sf"/>
</dbReference>
<evidence type="ECO:0000256" key="8">
    <source>
        <dbReference type="ARBA" id="ARBA00025049"/>
    </source>
</evidence>
<comment type="caution">
    <text evidence="9">The sequence shown here is derived from an EMBL/GenBank/DDBJ whole genome shotgun (WGS) entry which is preliminary data.</text>
</comment>
<dbReference type="PANTHER" id="PTHR30272">
    <property type="entry name" value="3-HYDROXYACYL-[ACYL-CARRIER-PROTEIN] DEHYDRATASE"/>
    <property type="match status" value="1"/>
</dbReference>
<dbReference type="HAMAP" id="MF_00406">
    <property type="entry name" value="FabZ"/>
    <property type="match status" value="1"/>
</dbReference>
<evidence type="ECO:0000256" key="1">
    <source>
        <dbReference type="ARBA" id="ARBA00004496"/>
    </source>
</evidence>
<evidence type="ECO:0000256" key="4">
    <source>
        <dbReference type="ARBA" id="ARBA00022516"/>
    </source>
</evidence>
<dbReference type="InterPro" id="IPR010084">
    <property type="entry name" value="FabZ"/>
</dbReference>
<evidence type="ECO:0000256" key="3">
    <source>
        <dbReference type="ARBA" id="ARBA00022490"/>
    </source>
</evidence>
<dbReference type="CDD" id="cd01288">
    <property type="entry name" value="FabZ"/>
    <property type="match status" value="1"/>
</dbReference>
<dbReference type="AlphaFoldDB" id="E6QQK6"/>
<dbReference type="EC" id="4.2.1.59" evidence="2"/>
<dbReference type="FunFam" id="3.10.129.10:FF:000001">
    <property type="entry name" value="3-hydroxyacyl-[acyl-carrier-protein] dehydratase FabZ"/>
    <property type="match status" value="1"/>
</dbReference>
<accession>E6QQK6</accession>
<dbReference type="GO" id="GO:0005737">
    <property type="term" value="C:cytoplasm"/>
    <property type="evidence" value="ECO:0007669"/>
    <property type="project" value="UniProtKB-SubCell"/>
</dbReference>
<keyword evidence="6" id="KW-0443">Lipid metabolism</keyword>
<dbReference type="NCBIfam" id="TIGR01750">
    <property type="entry name" value="fabZ"/>
    <property type="match status" value="1"/>
</dbReference>
<evidence type="ECO:0000313" key="9">
    <source>
        <dbReference type="EMBL" id="CBI09527.1"/>
    </source>
</evidence>
<evidence type="ECO:0000256" key="6">
    <source>
        <dbReference type="ARBA" id="ARBA00023098"/>
    </source>
</evidence>
<keyword evidence="3" id="KW-0963">Cytoplasm</keyword>
<dbReference type="GO" id="GO:0009245">
    <property type="term" value="P:lipid A biosynthetic process"/>
    <property type="evidence" value="ECO:0007669"/>
    <property type="project" value="UniProtKB-KW"/>
</dbReference>
<dbReference type="EMBL" id="CABR01000035">
    <property type="protein sequence ID" value="CBI09527.1"/>
    <property type="molecule type" value="Genomic_DNA"/>
</dbReference>
<comment type="function">
    <text evidence="8">Involved in unsaturated fatty acids biosynthesis. Catalyzes the dehydration of short chain beta-hydroxyacyl-ACPs and long chain saturated and unsaturated beta-hydroxyacyl-ACPs.</text>
</comment>
<reference evidence="9" key="1">
    <citation type="submission" date="2009-10" db="EMBL/GenBank/DDBJ databases">
        <title>Diversity of trophic interactions inside an arsenic-rich microbial ecosystem.</title>
        <authorList>
            <person name="Bertin P.N."/>
            <person name="Heinrich-Salmeron A."/>
            <person name="Pelletier E."/>
            <person name="Goulhen-Chollet F."/>
            <person name="Arsene-Ploetze F."/>
            <person name="Gallien S."/>
            <person name="Calteau A."/>
            <person name="Vallenet D."/>
            <person name="Casiot C."/>
            <person name="Chane-Woon-Ming B."/>
            <person name="Giloteaux L."/>
            <person name="Barakat M."/>
            <person name="Bonnefoy V."/>
            <person name="Bruneel O."/>
            <person name="Chandler M."/>
            <person name="Cleiss J."/>
            <person name="Duran R."/>
            <person name="Elbaz-Poulichet F."/>
            <person name="Fonknechten N."/>
            <person name="Lauga B."/>
            <person name="Mornico D."/>
            <person name="Ortet P."/>
            <person name="Schaeffer C."/>
            <person name="Siguier P."/>
            <person name="Alexander Thil Smith A."/>
            <person name="Van Dorsselaer A."/>
            <person name="Weissenbach J."/>
            <person name="Medigue C."/>
            <person name="Le Paslier D."/>
        </authorList>
    </citation>
    <scope>NUCLEOTIDE SEQUENCE</scope>
</reference>
<dbReference type="Gene3D" id="3.10.129.10">
    <property type="entry name" value="Hotdog Thioesterase"/>
    <property type="match status" value="1"/>
</dbReference>
<organism evidence="9">
    <name type="scientific">mine drainage metagenome</name>
    <dbReference type="NCBI Taxonomy" id="410659"/>
    <lineage>
        <taxon>unclassified sequences</taxon>
        <taxon>metagenomes</taxon>
        <taxon>ecological metagenomes</taxon>
    </lineage>
</organism>
<protein>
    <recommendedName>
        <fullName evidence="2">3-hydroxyacyl-[acyl-carrier-protein] dehydratase</fullName>
        <ecNumber evidence="2">4.2.1.59</ecNumber>
    </recommendedName>
</protein>
<keyword evidence="4" id="KW-0444">Lipid biosynthesis</keyword>
<comment type="subcellular location">
    <subcellularLocation>
        <location evidence="1">Cytoplasm</location>
    </subcellularLocation>
</comment>